<reference evidence="2 3" key="1">
    <citation type="submission" date="2023-05" db="EMBL/GenBank/DDBJ databases">
        <title>B98-5 Cell Line De Novo Hybrid Assembly: An Optical Mapping Approach.</title>
        <authorList>
            <person name="Kananen K."/>
            <person name="Auerbach J.A."/>
            <person name="Kautto E."/>
            <person name="Blachly J.S."/>
        </authorList>
    </citation>
    <scope>NUCLEOTIDE SEQUENCE [LARGE SCALE GENOMIC DNA]</scope>
    <source>
        <strain evidence="2">B95-8</strain>
        <tissue evidence="2">Cell line</tissue>
    </source>
</reference>
<gene>
    <name evidence="2" type="ORF">P7K49_010095</name>
</gene>
<evidence type="ECO:0000256" key="1">
    <source>
        <dbReference type="SAM" id="MobiDB-lite"/>
    </source>
</evidence>
<evidence type="ECO:0000313" key="3">
    <source>
        <dbReference type="Proteomes" id="UP001266305"/>
    </source>
</evidence>
<protein>
    <submittedName>
        <fullName evidence="2">Uncharacterized protein</fullName>
    </submittedName>
</protein>
<accession>A0ABQ9VNA9</accession>
<keyword evidence="3" id="KW-1185">Reference proteome</keyword>
<comment type="caution">
    <text evidence="2">The sequence shown here is derived from an EMBL/GenBank/DDBJ whole genome shotgun (WGS) entry which is preliminary data.</text>
</comment>
<dbReference type="EMBL" id="JASSZA010000005">
    <property type="protein sequence ID" value="KAK2110349.1"/>
    <property type="molecule type" value="Genomic_DNA"/>
</dbReference>
<organism evidence="2 3">
    <name type="scientific">Saguinus oedipus</name>
    <name type="common">Cotton-top tamarin</name>
    <name type="synonym">Oedipomidas oedipus</name>
    <dbReference type="NCBI Taxonomy" id="9490"/>
    <lineage>
        <taxon>Eukaryota</taxon>
        <taxon>Metazoa</taxon>
        <taxon>Chordata</taxon>
        <taxon>Craniata</taxon>
        <taxon>Vertebrata</taxon>
        <taxon>Euteleostomi</taxon>
        <taxon>Mammalia</taxon>
        <taxon>Eutheria</taxon>
        <taxon>Euarchontoglires</taxon>
        <taxon>Primates</taxon>
        <taxon>Haplorrhini</taxon>
        <taxon>Platyrrhini</taxon>
        <taxon>Cebidae</taxon>
        <taxon>Callitrichinae</taxon>
        <taxon>Saguinus</taxon>
    </lineage>
</organism>
<proteinExistence type="predicted"/>
<feature type="region of interest" description="Disordered" evidence="1">
    <location>
        <begin position="32"/>
        <end position="64"/>
    </location>
</feature>
<sequence>MEIPGGADLSVWGGTSCRPNYRIEAEAALRGGHNPRGLSCSTAPDPRLTAPQEAARRSPNASQLTAYEPAFDPTGAASSGRAIFMFPAAHCSPVMWKIGQDSRLLAWRRPEKGLGFQFPVERTMLEVLKGQHPRGIHGTLAAWAKTDCPLLELGTTNV</sequence>
<dbReference type="Proteomes" id="UP001266305">
    <property type="component" value="Unassembled WGS sequence"/>
</dbReference>
<evidence type="ECO:0000313" key="2">
    <source>
        <dbReference type="EMBL" id="KAK2110349.1"/>
    </source>
</evidence>
<name>A0ABQ9VNA9_SAGOE</name>